<sequence>MEYWPTGLVKRITQPDGSYATFVYDQAQRLTDVTDTLGNTLHYVLDDAGNRLEEQTKDAQGTLKRSLSRIYNQLGQLKTQADAAANPTDYAYDANGNLRLITDAFGRNTLQEHDPLGRLARTLQDVDGIKAETNVGYDTQDRPLQVKDPKTSGHALHVQRLRRYP</sequence>
<comment type="caution">
    <text evidence="1">The sequence shown here is derived from an EMBL/GenBank/DDBJ whole genome shotgun (WGS) entry which is preliminary data.</text>
</comment>
<dbReference type="InterPro" id="IPR031325">
    <property type="entry name" value="RHS_repeat"/>
</dbReference>
<dbReference type="Gene3D" id="2.180.10.10">
    <property type="entry name" value="RHS repeat-associated core"/>
    <property type="match status" value="1"/>
</dbReference>
<name>W4S070_9XANT</name>
<evidence type="ECO:0000313" key="2">
    <source>
        <dbReference type="Proteomes" id="UP000019143"/>
    </source>
</evidence>
<evidence type="ECO:0000313" key="1">
    <source>
        <dbReference type="EMBL" id="GAE49324.1"/>
    </source>
</evidence>
<dbReference type="Pfam" id="PF05593">
    <property type="entry name" value="RHS_repeat"/>
    <property type="match status" value="2"/>
</dbReference>
<protein>
    <submittedName>
        <fullName evidence="1">Rhs family protein</fullName>
    </submittedName>
</protein>
<dbReference type="InterPro" id="IPR050708">
    <property type="entry name" value="T6SS_VgrG/RHS"/>
</dbReference>
<accession>W4S070</accession>
<dbReference type="NCBIfam" id="TIGR01643">
    <property type="entry name" value="YD_repeat_2x"/>
    <property type="match status" value="3"/>
</dbReference>
<dbReference type="EMBL" id="BAVB01000184">
    <property type="protein sequence ID" value="GAE49324.1"/>
    <property type="molecule type" value="Genomic_DNA"/>
</dbReference>
<dbReference type="Proteomes" id="UP000019143">
    <property type="component" value="Unassembled WGS sequence"/>
</dbReference>
<gene>
    <name evidence="1" type="ORF">XPU_0856</name>
</gene>
<organism evidence="1 2">
    <name type="scientific">Xanthomonas arboricola pv. pruni str. MAFF 311562</name>
    <dbReference type="NCBI Taxonomy" id="1414836"/>
    <lineage>
        <taxon>Bacteria</taxon>
        <taxon>Pseudomonadati</taxon>
        <taxon>Pseudomonadota</taxon>
        <taxon>Gammaproteobacteria</taxon>
        <taxon>Lysobacterales</taxon>
        <taxon>Lysobacteraceae</taxon>
        <taxon>Xanthomonas</taxon>
    </lineage>
</organism>
<proteinExistence type="predicted"/>
<reference evidence="1 2" key="1">
    <citation type="submission" date="2014-01" db="EMBL/GenBank/DDBJ databases">
        <title>Genome sequence and analysis of Xanthomonas arboricola pv. pruni.</title>
        <authorList>
            <person name="Fujikawa T."/>
            <person name="Nakazono-Nagaoka E."/>
        </authorList>
    </citation>
    <scope>NUCLEOTIDE SEQUENCE [LARGE SCALE GENOMIC DNA]</scope>
    <source>
        <strain evidence="2">MAFF 311562</strain>
    </source>
</reference>
<dbReference type="PANTHER" id="PTHR32305:SF15">
    <property type="entry name" value="PROTEIN RHSA-RELATED"/>
    <property type="match status" value="1"/>
</dbReference>
<dbReference type="InterPro" id="IPR006530">
    <property type="entry name" value="YD"/>
</dbReference>
<dbReference type="PANTHER" id="PTHR32305">
    <property type="match status" value="1"/>
</dbReference>
<dbReference type="AlphaFoldDB" id="W4S070"/>